<evidence type="ECO:0000313" key="3">
    <source>
        <dbReference type="Proteomes" id="UP001250214"/>
    </source>
</evidence>
<protein>
    <submittedName>
        <fullName evidence="2">Uncharacterized protein</fullName>
    </submittedName>
</protein>
<dbReference type="RefSeq" id="WP_310912031.1">
    <property type="nucleotide sequence ID" value="NZ_JAVLVT010000003.1"/>
</dbReference>
<evidence type="ECO:0000256" key="1">
    <source>
        <dbReference type="SAM" id="Phobius"/>
    </source>
</evidence>
<proteinExistence type="predicted"/>
<reference evidence="3" key="1">
    <citation type="submission" date="2023-07" db="EMBL/GenBank/DDBJ databases">
        <title>Novel species in the genus Lipingzhangella isolated from Sambhar Salt Lake.</title>
        <authorList>
            <person name="Jiya N."/>
            <person name="Kajale S."/>
            <person name="Sharma A."/>
        </authorList>
    </citation>
    <scope>NUCLEOTIDE SEQUENCE [LARGE SCALE GENOMIC DNA]</scope>
    <source>
        <strain evidence="3">LS1_29</strain>
    </source>
</reference>
<feature type="transmembrane region" description="Helical" evidence="1">
    <location>
        <begin position="37"/>
        <end position="56"/>
    </location>
</feature>
<accession>A0ABU2H5G8</accession>
<dbReference type="EMBL" id="JAVLVT010000003">
    <property type="protein sequence ID" value="MDS1270528.1"/>
    <property type="molecule type" value="Genomic_DNA"/>
</dbReference>
<gene>
    <name evidence="2" type="ORF">RIF23_09490</name>
</gene>
<comment type="caution">
    <text evidence="2">The sequence shown here is derived from an EMBL/GenBank/DDBJ whole genome shotgun (WGS) entry which is preliminary data.</text>
</comment>
<sequence length="57" mass="5984">MPPSTAPDRHDEPALQVHHLVISHAAVTTLATTLLRVARTAAIGLLLVLAVLLLTAL</sequence>
<organism evidence="2 3">
    <name type="scientific">Lipingzhangella rawalii</name>
    <dbReference type="NCBI Taxonomy" id="2055835"/>
    <lineage>
        <taxon>Bacteria</taxon>
        <taxon>Bacillati</taxon>
        <taxon>Actinomycetota</taxon>
        <taxon>Actinomycetes</taxon>
        <taxon>Streptosporangiales</taxon>
        <taxon>Nocardiopsidaceae</taxon>
        <taxon>Lipingzhangella</taxon>
    </lineage>
</organism>
<keyword evidence="1" id="KW-0472">Membrane</keyword>
<keyword evidence="1" id="KW-0812">Transmembrane</keyword>
<evidence type="ECO:0000313" key="2">
    <source>
        <dbReference type="EMBL" id="MDS1270528.1"/>
    </source>
</evidence>
<name>A0ABU2H5G8_9ACTN</name>
<keyword evidence="1" id="KW-1133">Transmembrane helix</keyword>
<keyword evidence="3" id="KW-1185">Reference proteome</keyword>
<dbReference type="Proteomes" id="UP001250214">
    <property type="component" value="Unassembled WGS sequence"/>
</dbReference>